<accession>A0ABT1RPM0</accession>
<dbReference type="PROSITE" id="PS51257">
    <property type="entry name" value="PROKAR_LIPOPROTEIN"/>
    <property type="match status" value="1"/>
</dbReference>
<keyword evidence="1" id="KW-0472">Membrane</keyword>
<keyword evidence="3" id="KW-1185">Reference proteome</keyword>
<comment type="caution">
    <text evidence="2">The sequence shown here is derived from an EMBL/GenBank/DDBJ whole genome shotgun (WGS) entry which is preliminary data.</text>
</comment>
<dbReference type="InterPro" id="IPR009476">
    <property type="entry name" value="DUF1097"/>
</dbReference>
<name>A0ABT1RPM0_9FIRM</name>
<protein>
    <submittedName>
        <fullName evidence="2">DUF1097 domain-containing protein</fullName>
    </submittedName>
</protein>
<evidence type="ECO:0000313" key="3">
    <source>
        <dbReference type="Proteomes" id="UP001524502"/>
    </source>
</evidence>
<evidence type="ECO:0000256" key="1">
    <source>
        <dbReference type="SAM" id="Phobius"/>
    </source>
</evidence>
<organism evidence="2 3">
    <name type="scientific">Anaerovorax odorimutans</name>
    <dbReference type="NCBI Taxonomy" id="109327"/>
    <lineage>
        <taxon>Bacteria</taxon>
        <taxon>Bacillati</taxon>
        <taxon>Bacillota</taxon>
        <taxon>Clostridia</taxon>
        <taxon>Peptostreptococcales</taxon>
        <taxon>Anaerovoracaceae</taxon>
        <taxon>Anaerovorax</taxon>
    </lineage>
</organism>
<feature type="transmembrane region" description="Helical" evidence="1">
    <location>
        <begin position="77"/>
        <end position="97"/>
    </location>
</feature>
<feature type="transmembrane region" description="Helical" evidence="1">
    <location>
        <begin position="134"/>
        <end position="159"/>
    </location>
</feature>
<evidence type="ECO:0000313" key="2">
    <source>
        <dbReference type="EMBL" id="MCQ4637118.1"/>
    </source>
</evidence>
<dbReference type="EMBL" id="JANFXK010000010">
    <property type="protein sequence ID" value="MCQ4637118.1"/>
    <property type="molecule type" value="Genomic_DNA"/>
</dbReference>
<dbReference type="Proteomes" id="UP001524502">
    <property type="component" value="Unassembled WGS sequence"/>
</dbReference>
<reference evidence="2 3" key="1">
    <citation type="submission" date="2022-06" db="EMBL/GenBank/DDBJ databases">
        <title>Isolation of gut microbiota from human fecal samples.</title>
        <authorList>
            <person name="Pamer E.G."/>
            <person name="Barat B."/>
            <person name="Waligurski E."/>
            <person name="Medina S."/>
            <person name="Paddock L."/>
            <person name="Mostad J."/>
        </authorList>
    </citation>
    <scope>NUCLEOTIDE SEQUENCE [LARGE SCALE GENOMIC DNA]</scope>
    <source>
        <strain evidence="2 3">SL.3.17</strain>
    </source>
</reference>
<dbReference type="RefSeq" id="WP_256132310.1">
    <property type="nucleotide sequence ID" value="NZ_JANFXK010000010.1"/>
</dbReference>
<keyword evidence="1" id="KW-0812">Transmembrane</keyword>
<keyword evidence="1" id="KW-1133">Transmembrane helix</keyword>
<feature type="transmembrane region" description="Helical" evidence="1">
    <location>
        <begin position="109"/>
        <end position="128"/>
    </location>
</feature>
<proteinExistence type="predicted"/>
<sequence length="166" mass="17749">MKPRIPIEVVVGVLGGVSCLVTISGLGLPVWALFIGWAWYFALGAVPSAFKQIVPAVFPGALLAAACIWLMDVFDGLGFTGMPNMIVFVALTVFLLMCSLRIPIFSASLPAFNAYSSMFALYAIGSFPDLPCGPILSCCLWAVIGNLLGPVFGWLSIVLQFPKKEE</sequence>
<feature type="transmembrane region" description="Helical" evidence="1">
    <location>
        <begin position="12"/>
        <end position="41"/>
    </location>
</feature>
<dbReference type="Pfam" id="PF06496">
    <property type="entry name" value="DUF1097"/>
    <property type="match status" value="1"/>
</dbReference>
<gene>
    <name evidence="2" type="ORF">NE619_10305</name>
</gene>